<feature type="domain" description="Glycosyltransferase subfamily 4-like N-terminal" evidence="2">
    <location>
        <begin position="20"/>
        <end position="187"/>
    </location>
</feature>
<sequence>MTNPESIQNVLFLHPSAEYRGADRTIVQLVAAVDRSRWQPVVVLPRRGPLIGELQELGAQIEVGPLGVVGEGFAPVRFLKLFLQLPVCLFFVWRMVMRYRPALVHTHTSAVLGGALAAHFFGRRHLWHIHRILESGGWRDKALARTIHLLTDSVVCSSEGARAALIRLLPAISEKAWMVRNAVNVDRVAPDPTDRMQVRSSLGLDDECTLVLMVSRLSPERGHMTLLRAAKAVRRDHPDTHFLLVGEPSAEHKQYAESLDAAIQELKLEGVVTRMPFQRRVGAIYAAADLVCIPADEPDPFRMVALEAMAAGKPVVASSTTGTEEFLIAGQTGLVFEPGDVERLTWCISALVSDPAKRAHMGEAGRALQASQFLVGRFRNEFDRAWSHTIKRTFVLPAKRASVVHITLGKANPERMNGINSVVHYLAGAQQAAGIAVEVWGITKDTTAETLPRTYPLRLFKRGIQRFTCTRDIRQAILELDSTAVVHLHGAFLPEFTAITRRLRRRGVPYILTPHGAYRREALRKNAFQKRIWLALREKKMLRGARAVQALSGRELLEMEDITDIGHVQIIPNGQHAVTLAPGAEAPPIPGPNKQPIFAFCGRMGAYTKGLDALIEGFARYVAGRGEGTLWMIGDGPDRAALEARCEELSIHRRVHFFGPLFGHDKALRLCAADAFIHPSRHEGMPTAVLEAGSLGLPMLVTSGTNLDQEVRSASAGYVIADVTPEAIADTLFTAEREHENGQMAHRARNAAWLIASTFSWQRIALLTGRYLYGLEGLPDPDARESTNLPQQAA</sequence>
<dbReference type="SUPFAM" id="SSF53756">
    <property type="entry name" value="UDP-Glycosyltransferase/glycogen phosphorylase"/>
    <property type="match status" value="2"/>
</dbReference>
<organism evidence="3 4">
    <name type="scientific">Saltatorellus ferox</name>
    <dbReference type="NCBI Taxonomy" id="2528018"/>
    <lineage>
        <taxon>Bacteria</taxon>
        <taxon>Pseudomonadati</taxon>
        <taxon>Planctomycetota</taxon>
        <taxon>Planctomycetia</taxon>
        <taxon>Planctomycetia incertae sedis</taxon>
        <taxon>Saltatorellus</taxon>
    </lineage>
</organism>
<keyword evidence="3" id="KW-0808">Transferase</keyword>
<feature type="domain" description="Glycosyl transferase family 1" evidence="1">
    <location>
        <begin position="198"/>
        <end position="366"/>
    </location>
</feature>
<keyword evidence="3" id="KW-0328">Glycosyltransferase</keyword>
<dbReference type="RefSeq" id="WP_145195903.1">
    <property type="nucleotide sequence ID" value="NZ_CP036434.1"/>
</dbReference>
<dbReference type="InterPro" id="IPR028098">
    <property type="entry name" value="Glyco_trans_4-like_N"/>
</dbReference>
<evidence type="ECO:0000259" key="1">
    <source>
        <dbReference type="Pfam" id="PF00534"/>
    </source>
</evidence>
<keyword evidence="4" id="KW-1185">Reference proteome</keyword>
<dbReference type="OrthoDB" id="9806653at2"/>
<dbReference type="PANTHER" id="PTHR12526:SF638">
    <property type="entry name" value="SPORE COAT PROTEIN SA"/>
    <property type="match status" value="1"/>
</dbReference>
<dbReference type="AlphaFoldDB" id="A0A518EPP1"/>
<dbReference type="Gene3D" id="3.40.50.2000">
    <property type="entry name" value="Glycogen Phosphorylase B"/>
    <property type="match status" value="4"/>
</dbReference>
<dbReference type="Pfam" id="PF13439">
    <property type="entry name" value="Glyco_transf_4"/>
    <property type="match status" value="2"/>
</dbReference>
<dbReference type="EMBL" id="CP036434">
    <property type="protein sequence ID" value="QDV06055.1"/>
    <property type="molecule type" value="Genomic_DNA"/>
</dbReference>
<evidence type="ECO:0000313" key="3">
    <source>
        <dbReference type="EMBL" id="QDV06055.1"/>
    </source>
</evidence>
<dbReference type="PANTHER" id="PTHR12526">
    <property type="entry name" value="GLYCOSYLTRANSFERASE"/>
    <property type="match status" value="1"/>
</dbReference>
<dbReference type="Pfam" id="PF00534">
    <property type="entry name" value="Glycos_transf_1"/>
    <property type="match status" value="2"/>
</dbReference>
<dbReference type="CDD" id="cd03801">
    <property type="entry name" value="GT4_PimA-like"/>
    <property type="match status" value="1"/>
</dbReference>
<dbReference type="InterPro" id="IPR001296">
    <property type="entry name" value="Glyco_trans_1"/>
</dbReference>
<evidence type="ECO:0000313" key="4">
    <source>
        <dbReference type="Proteomes" id="UP000320390"/>
    </source>
</evidence>
<dbReference type="GO" id="GO:0016757">
    <property type="term" value="F:glycosyltransferase activity"/>
    <property type="evidence" value="ECO:0007669"/>
    <property type="project" value="UniProtKB-KW"/>
</dbReference>
<protein>
    <submittedName>
        <fullName evidence="3">GDP-mannose-dependent alpha-(1-6)-phosphatidylinositol monomannoside mannosyltransferase</fullName>
    </submittedName>
</protein>
<feature type="domain" description="Glycosyl transferase family 1" evidence="1">
    <location>
        <begin position="592"/>
        <end position="746"/>
    </location>
</feature>
<evidence type="ECO:0000259" key="2">
    <source>
        <dbReference type="Pfam" id="PF13439"/>
    </source>
</evidence>
<feature type="domain" description="Glycosyltransferase subfamily 4-like N-terminal" evidence="2">
    <location>
        <begin position="417"/>
        <end position="574"/>
    </location>
</feature>
<dbReference type="Proteomes" id="UP000320390">
    <property type="component" value="Chromosome"/>
</dbReference>
<accession>A0A518EPP1</accession>
<gene>
    <name evidence="3" type="primary">pimB_3</name>
    <name evidence="3" type="ORF">Poly30_15590</name>
</gene>
<name>A0A518EPP1_9BACT</name>
<proteinExistence type="predicted"/>
<reference evidence="3 4" key="1">
    <citation type="submission" date="2019-02" db="EMBL/GenBank/DDBJ databases">
        <title>Deep-cultivation of Planctomycetes and their phenomic and genomic characterization uncovers novel biology.</title>
        <authorList>
            <person name="Wiegand S."/>
            <person name="Jogler M."/>
            <person name="Boedeker C."/>
            <person name="Pinto D."/>
            <person name="Vollmers J."/>
            <person name="Rivas-Marin E."/>
            <person name="Kohn T."/>
            <person name="Peeters S.H."/>
            <person name="Heuer A."/>
            <person name="Rast P."/>
            <person name="Oberbeckmann S."/>
            <person name="Bunk B."/>
            <person name="Jeske O."/>
            <person name="Meyerdierks A."/>
            <person name="Storesund J.E."/>
            <person name="Kallscheuer N."/>
            <person name="Luecker S."/>
            <person name="Lage O.M."/>
            <person name="Pohl T."/>
            <person name="Merkel B.J."/>
            <person name="Hornburger P."/>
            <person name="Mueller R.-W."/>
            <person name="Bruemmer F."/>
            <person name="Labrenz M."/>
            <person name="Spormann A.M."/>
            <person name="Op den Camp H."/>
            <person name="Overmann J."/>
            <person name="Amann R."/>
            <person name="Jetten M.S.M."/>
            <person name="Mascher T."/>
            <person name="Medema M.H."/>
            <person name="Devos D.P."/>
            <person name="Kaster A.-K."/>
            <person name="Ovreas L."/>
            <person name="Rohde M."/>
            <person name="Galperin M.Y."/>
            <person name="Jogler C."/>
        </authorList>
    </citation>
    <scope>NUCLEOTIDE SEQUENCE [LARGE SCALE GENOMIC DNA]</scope>
    <source>
        <strain evidence="3 4">Poly30</strain>
    </source>
</reference>